<feature type="signal peptide" evidence="5">
    <location>
        <begin position="1"/>
        <end position="17"/>
    </location>
</feature>
<evidence type="ECO:0000313" key="6">
    <source>
        <dbReference type="EMBL" id="KAK3599150.1"/>
    </source>
</evidence>
<dbReference type="Proteomes" id="UP001195483">
    <property type="component" value="Unassembled WGS sequence"/>
</dbReference>
<reference evidence="6" key="3">
    <citation type="submission" date="2023-05" db="EMBL/GenBank/DDBJ databases">
        <authorList>
            <person name="Smith C.H."/>
        </authorList>
    </citation>
    <scope>NUCLEOTIDE SEQUENCE</scope>
    <source>
        <strain evidence="6">CHS0354</strain>
        <tissue evidence="6">Mantle</tissue>
    </source>
</reference>
<dbReference type="EMBL" id="JAEAOA010001012">
    <property type="protein sequence ID" value="KAK3599150.1"/>
    <property type="molecule type" value="Genomic_DNA"/>
</dbReference>
<organism evidence="6 7">
    <name type="scientific">Potamilus streckersoni</name>
    <dbReference type="NCBI Taxonomy" id="2493646"/>
    <lineage>
        <taxon>Eukaryota</taxon>
        <taxon>Metazoa</taxon>
        <taxon>Spiralia</taxon>
        <taxon>Lophotrochozoa</taxon>
        <taxon>Mollusca</taxon>
        <taxon>Bivalvia</taxon>
        <taxon>Autobranchia</taxon>
        <taxon>Heteroconchia</taxon>
        <taxon>Palaeoheterodonta</taxon>
        <taxon>Unionida</taxon>
        <taxon>Unionoidea</taxon>
        <taxon>Unionidae</taxon>
        <taxon>Ambleminae</taxon>
        <taxon>Lampsilini</taxon>
        <taxon>Potamilus</taxon>
    </lineage>
</organism>
<feature type="chain" id="PRO_5042284641" description="Dermatopontin" evidence="5">
    <location>
        <begin position="18"/>
        <end position="189"/>
    </location>
</feature>
<dbReference type="GO" id="GO:0030199">
    <property type="term" value="P:collagen fibril organization"/>
    <property type="evidence" value="ECO:0007669"/>
    <property type="project" value="TreeGrafter"/>
</dbReference>
<name>A0AAE0SVV8_9BIVA</name>
<evidence type="ECO:0000256" key="1">
    <source>
        <dbReference type="ARBA" id="ARBA00004613"/>
    </source>
</evidence>
<proteinExistence type="inferred from homology"/>
<dbReference type="GO" id="GO:0005615">
    <property type="term" value="C:extracellular space"/>
    <property type="evidence" value="ECO:0007669"/>
    <property type="project" value="TreeGrafter"/>
</dbReference>
<evidence type="ECO:0000256" key="5">
    <source>
        <dbReference type="SAM" id="SignalP"/>
    </source>
</evidence>
<evidence type="ECO:0000313" key="7">
    <source>
        <dbReference type="Proteomes" id="UP001195483"/>
    </source>
</evidence>
<protein>
    <recommendedName>
        <fullName evidence="8">Dermatopontin</fullName>
    </recommendedName>
</protein>
<comment type="subcellular location">
    <subcellularLocation>
        <location evidence="1">Secreted</location>
    </subcellularLocation>
</comment>
<evidence type="ECO:0000256" key="3">
    <source>
        <dbReference type="ARBA" id="ARBA00022525"/>
    </source>
</evidence>
<evidence type="ECO:0008006" key="8">
    <source>
        <dbReference type="Google" id="ProtNLM"/>
    </source>
</evidence>
<dbReference type="PANTHER" id="PTHR15040:SF1">
    <property type="entry name" value="DERMATOPONTIN-LIKE ISOFORM X1"/>
    <property type="match status" value="1"/>
</dbReference>
<keyword evidence="5" id="KW-0732">Signal</keyword>
<reference evidence="6" key="2">
    <citation type="journal article" date="2021" name="Genome Biol. Evol.">
        <title>Developing a high-quality reference genome for a parasitic bivalve with doubly uniparental inheritance (Bivalvia: Unionida).</title>
        <authorList>
            <person name="Smith C.H."/>
        </authorList>
    </citation>
    <scope>NUCLEOTIDE SEQUENCE</scope>
    <source>
        <strain evidence="6">CHS0354</strain>
        <tissue evidence="6">Mantle</tissue>
    </source>
</reference>
<comment type="similarity">
    <text evidence="2">Belongs to the dermatopontin family.</text>
</comment>
<dbReference type="GO" id="GO:0031012">
    <property type="term" value="C:extracellular matrix"/>
    <property type="evidence" value="ECO:0007669"/>
    <property type="project" value="TreeGrafter"/>
</dbReference>
<keyword evidence="4" id="KW-1015">Disulfide bond</keyword>
<comment type="caution">
    <text evidence="6">The sequence shown here is derived from an EMBL/GenBank/DDBJ whole genome shotgun (WGS) entry which is preliminary data.</text>
</comment>
<sequence length="189" mass="22457">MSTTFILLLLMTFMVIGEPITLATGERILTTEYDKEMVINCEEPNFFLAVTSNYSTEHKDRKWEFTCGLTSHIRVSEHRSRCSWSGYINQYERDLNEACGRRSGFIEGIRSIYKDYYGDRRWSFYCCYNDDYTISRCKTTDQLNKYQGRLNYRFQDGYVLRGVSSVHNNNYKDRIFTFEVCSLDYVYPD</sequence>
<dbReference type="Pfam" id="PF14704">
    <property type="entry name" value="DERM"/>
    <property type="match status" value="1"/>
</dbReference>
<keyword evidence="3" id="KW-0964">Secreted</keyword>
<dbReference type="InterPro" id="IPR026645">
    <property type="entry name" value="Dermatopontin"/>
</dbReference>
<evidence type="ECO:0000256" key="2">
    <source>
        <dbReference type="ARBA" id="ARBA00008712"/>
    </source>
</evidence>
<dbReference type="PANTHER" id="PTHR15040">
    <property type="entry name" value="DERMATOPONTIN-RELATED"/>
    <property type="match status" value="1"/>
</dbReference>
<keyword evidence="7" id="KW-1185">Reference proteome</keyword>
<evidence type="ECO:0000256" key="4">
    <source>
        <dbReference type="ARBA" id="ARBA00023157"/>
    </source>
</evidence>
<dbReference type="AlphaFoldDB" id="A0AAE0SVV8"/>
<accession>A0AAE0SVV8</accession>
<reference evidence="6" key="1">
    <citation type="journal article" date="2021" name="Genome Biol. Evol.">
        <title>A High-Quality Reference Genome for a Parasitic Bivalve with Doubly Uniparental Inheritance (Bivalvia: Unionida).</title>
        <authorList>
            <person name="Smith C.H."/>
        </authorList>
    </citation>
    <scope>NUCLEOTIDE SEQUENCE</scope>
    <source>
        <strain evidence="6">CHS0354</strain>
    </source>
</reference>
<gene>
    <name evidence="6" type="ORF">CHS0354_016413</name>
</gene>